<organism evidence="14 15">
    <name type="scientific">Daucus carota subsp. sativus</name>
    <name type="common">Carrot</name>
    <dbReference type="NCBI Taxonomy" id="79200"/>
    <lineage>
        <taxon>Eukaryota</taxon>
        <taxon>Viridiplantae</taxon>
        <taxon>Streptophyta</taxon>
        <taxon>Embryophyta</taxon>
        <taxon>Tracheophyta</taxon>
        <taxon>Spermatophyta</taxon>
        <taxon>Magnoliopsida</taxon>
        <taxon>eudicotyledons</taxon>
        <taxon>Gunneridae</taxon>
        <taxon>Pentapetalae</taxon>
        <taxon>asterids</taxon>
        <taxon>campanulids</taxon>
        <taxon>Apiales</taxon>
        <taxon>Apiaceae</taxon>
        <taxon>Apioideae</taxon>
        <taxon>Scandiceae</taxon>
        <taxon>Daucinae</taxon>
        <taxon>Daucus</taxon>
        <taxon>Daucus sect. Daucus</taxon>
    </lineage>
</organism>
<evidence type="ECO:0000256" key="5">
    <source>
        <dbReference type="ARBA" id="ARBA00022723"/>
    </source>
</evidence>
<dbReference type="EMBL" id="CP093346">
    <property type="protein sequence ID" value="WOG98513.1"/>
    <property type="molecule type" value="Genomic_DNA"/>
</dbReference>
<dbReference type="CDD" id="cd11072">
    <property type="entry name" value="CYP71-like"/>
    <property type="match status" value="1"/>
</dbReference>
<dbReference type="AlphaFoldDB" id="A0AAF0X1A1"/>
<dbReference type="InterPro" id="IPR036396">
    <property type="entry name" value="Cyt_P450_sf"/>
</dbReference>
<proteinExistence type="inferred from homology"/>
<feature type="binding site" description="axial binding residue" evidence="11">
    <location>
        <position position="437"/>
    </location>
    <ligand>
        <name>heme</name>
        <dbReference type="ChEBI" id="CHEBI:30413"/>
    </ligand>
    <ligandPart>
        <name>Fe</name>
        <dbReference type="ChEBI" id="CHEBI:18248"/>
    </ligandPart>
</feature>
<dbReference type="KEGG" id="dcr:108219517"/>
<gene>
    <name evidence="14" type="ORF">DCAR_0417856</name>
</gene>
<evidence type="ECO:0000256" key="1">
    <source>
        <dbReference type="ARBA" id="ARBA00001971"/>
    </source>
</evidence>
<evidence type="ECO:0000256" key="10">
    <source>
        <dbReference type="ARBA" id="ARBA00023033"/>
    </source>
</evidence>
<evidence type="ECO:0000256" key="12">
    <source>
        <dbReference type="RuleBase" id="RU000461"/>
    </source>
</evidence>
<dbReference type="SUPFAM" id="SSF48264">
    <property type="entry name" value="Cytochrome P450"/>
    <property type="match status" value="1"/>
</dbReference>
<evidence type="ECO:0000256" key="8">
    <source>
        <dbReference type="ARBA" id="ARBA00023002"/>
    </source>
</evidence>
<dbReference type="PRINTS" id="PR00463">
    <property type="entry name" value="EP450I"/>
</dbReference>
<keyword evidence="6" id="KW-0256">Endoplasmic reticulum</keyword>
<comment type="cofactor">
    <cofactor evidence="1 11">
        <name>heme</name>
        <dbReference type="ChEBI" id="CHEBI:30413"/>
    </cofactor>
</comment>
<reference evidence="14" key="1">
    <citation type="journal article" date="2016" name="Nat. Genet.">
        <title>A high-quality carrot genome assembly provides new insights into carotenoid accumulation and asterid genome evolution.</title>
        <authorList>
            <person name="Iorizzo M."/>
            <person name="Ellison S."/>
            <person name="Senalik D."/>
            <person name="Zeng P."/>
            <person name="Satapoomin P."/>
            <person name="Huang J."/>
            <person name="Bowman M."/>
            <person name="Iovene M."/>
            <person name="Sanseverino W."/>
            <person name="Cavagnaro P."/>
            <person name="Yildiz M."/>
            <person name="Macko-Podgorni A."/>
            <person name="Moranska E."/>
            <person name="Grzebelus E."/>
            <person name="Grzebelus D."/>
            <person name="Ashrafi H."/>
            <person name="Zheng Z."/>
            <person name="Cheng S."/>
            <person name="Spooner D."/>
            <person name="Van Deynze A."/>
            <person name="Simon P."/>
        </authorList>
    </citation>
    <scope>NUCLEOTIDE SEQUENCE</scope>
    <source>
        <tissue evidence="14">Leaf</tissue>
    </source>
</reference>
<dbReference type="Pfam" id="PF00067">
    <property type="entry name" value="p450"/>
    <property type="match status" value="1"/>
</dbReference>
<keyword evidence="7" id="KW-0492">Microsome</keyword>
<keyword evidence="10 12" id="KW-0503">Monooxygenase</keyword>
<keyword evidence="15" id="KW-1185">Reference proteome</keyword>
<protein>
    <recommendedName>
        <fullName evidence="16">Cytochrome P450</fullName>
    </recommendedName>
</protein>
<keyword evidence="8 12" id="KW-0560">Oxidoreductase</keyword>
<dbReference type="PRINTS" id="PR00385">
    <property type="entry name" value="P450"/>
</dbReference>
<dbReference type="InterPro" id="IPR001128">
    <property type="entry name" value="Cyt_P450"/>
</dbReference>
<evidence type="ECO:0000256" key="7">
    <source>
        <dbReference type="ARBA" id="ARBA00022848"/>
    </source>
</evidence>
<dbReference type="PROSITE" id="PS00086">
    <property type="entry name" value="CYTOCHROME_P450"/>
    <property type="match status" value="1"/>
</dbReference>
<evidence type="ECO:0000256" key="13">
    <source>
        <dbReference type="SAM" id="Phobius"/>
    </source>
</evidence>
<dbReference type="GO" id="GO:0005506">
    <property type="term" value="F:iron ion binding"/>
    <property type="evidence" value="ECO:0007669"/>
    <property type="project" value="InterPro"/>
</dbReference>
<keyword evidence="13" id="KW-1133">Transmembrane helix</keyword>
<evidence type="ECO:0000256" key="4">
    <source>
        <dbReference type="ARBA" id="ARBA00022617"/>
    </source>
</evidence>
<dbReference type="PANTHER" id="PTHR47955:SF8">
    <property type="entry name" value="CYTOCHROME P450 71D11-LIKE"/>
    <property type="match status" value="1"/>
</dbReference>
<reference evidence="14" key="2">
    <citation type="submission" date="2022-03" db="EMBL/GenBank/DDBJ databases">
        <title>Draft title - Genomic analysis of global carrot germplasm unveils the trajectory of domestication and the origin of high carotenoid orange carrot.</title>
        <authorList>
            <person name="Iorizzo M."/>
            <person name="Ellison S."/>
            <person name="Senalik D."/>
            <person name="Macko-Podgorni A."/>
            <person name="Grzebelus D."/>
            <person name="Bostan H."/>
            <person name="Rolling W."/>
            <person name="Curaba J."/>
            <person name="Simon P."/>
        </authorList>
    </citation>
    <scope>NUCLEOTIDE SEQUENCE</scope>
    <source>
        <tissue evidence="14">Leaf</tissue>
    </source>
</reference>
<evidence type="ECO:0000256" key="2">
    <source>
        <dbReference type="ARBA" id="ARBA00004111"/>
    </source>
</evidence>
<dbReference type="GO" id="GO:0020037">
    <property type="term" value="F:heme binding"/>
    <property type="evidence" value="ECO:0007669"/>
    <property type="project" value="InterPro"/>
</dbReference>
<feature type="transmembrane region" description="Helical" evidence="13">
    <location>
        <begin position="6"/>
        <end position="24"/>
    </location>
</feature>
<dbReference type="FunFam" id="1.10.630.10:FF:000008">
    <property type="entry name" value="Cytochrome P450 71D8"/>
    <property type="match status" value="1"/>
</dbReference>
<comment type="similarity">
    <text evidence="3 12">Belongs to the cytochrome P450 family.</text>
</comment>
<evidence type="ECO:0000313" key="14">
    <source>
        <dbReference type="EMBL" id="WOG98513.1"/>
    </source>
</evidence>
<evidence type="ECO:0000256" key="3">
    <source>
        <dbReference type="ARBA" id="ARBA00010617"/>
    </source>
</evidence>
<dbReference type="InterPro" id="IPR017972">
    <property type="entry name" value="Cyt_P450_CS"/>
</dbReference>
<name>A0AAF0X1A1_DAUCS</name>
<keyword evidence="13" id="KW-0812">Transmembrane</keyword>
<evidence type="ECO:0008006" key="16">
    <source>
        <dbReference type="Google" id="ProtNLM"/>
    </source>
</evidence>
<keyword evidence="13" id="KW-0472">Membrane</keyword>
<evidence type="ECO:0000256" key="9">
    <source>
        <dbReference type="ARBA" id="ARBA00023004"/>
    </source>
</evidence>
<evidence type="ECO:0000256" key="6">
    <source>
        <dbReference type="ARBA" id="ARBA00022824"/>
    </source>
</evidence>
<evidence type="ECO:0000256" key="11">
    <source>
        <dbReference type="PIRSR" id="PIRSR602401-1"/>
    </source>
</evidence>
<comment type="subcellular location">
    <subcellularLocation>
        <location evidence="2">Microsome membrane</location>
        <topology evidence="2">Single-pass membrane protein</topology>
    </subcellularLocation>
</comment>
<evidence type="ECO:0000313" key="15">
    <source>
        <dbReference type="Proteomes" id="UP000077755"/>
    </source>
</evidence>
<dbReference type="Proteomes" id="UP000077755">
    <property type="component" value="Chromosome 4"/>
</dbReference>
<accession>A0AAF0X1A1</accession>
<dbReference type="GO" id="GO:0016705">
    <property type="term" value="F:oxidoreductase activity, acting on paired donors, with incorporation or reduction of molecular oxygen"/>
    <property type="evidence" value="ECO:0007669"/>
    <property type="project" value="InterPro"/>
</dbReference>
<dbReference type="Gene3D" id="1.10.630.10">
    <property type="entry name" value="Cytochrome P450"/>
    <property type="match status" value="1"/>
</dbReference>
<keyword evidence="4 11" id="KW-0349">Heme</keyword>
<dbReference type="PANTHER" id="PTHR47955">
    <property type="entry name" value="CYTOCHROME P450 FAMILY 71 PROTEIN"/>
    <property type="match status" value="1"/>
</dbReference>
<keyword evidence="5 11" id="KW-0479">Metal-binding</keyword>
<dbReference type="GO" id="GO:0004497">
    <property type="term" value="F:monooxygenase activity"/>
    <property type="evidence" value="ECO:0007669"/>
    <property type="project" value="UniProtKB-KW"/>
</dbReference>
<sequence length="500" mass="56725">MENTQSLPLAFALFLFIFMVINLLKVTPSSGKSKLPPGPWKLPFIGNIHQLVGSQTHHILRDLAHKYGPIMSLKFGEVSAIIVSSPEVAQEILKTHDLHFAQRPYFLSGEIIAYNFSNIVFSPYGEYWRTLRKICTMELFSVKSVQKFRHIRESEVSNLIKTISQNLGSTINLGKEFFTLTIGITARAGFGKRVGEEKVFAVLIQELVDLSSGFSVADMYPSVKFLHLISRVRPRLEKVYKGMDKVFGDIISEHRKRSVAADEEDLADVLLRVQKDGLLECPLTDDNIKAVILDIITAGSETSTATMIWAMSELIKNPKVMERAQAEVSEVFKGRETVDETGLDELNYLKLVIKETLRLHPPAPMLIPRECREQCQINGFDIPVKSKVIFNAWAIGRDPRFWDDSESFKPERFQDSPVDFKGTDFQYIPFGAGRRICPGISFAHPNIMLGLAQVLYHFDWKLPGGIKNEELDMTEEFGITLRRKQELNVIPIARKTYPME</sequence>
<keyword evidence="9 11" id="KW-0408">Iron</keyword>
<dbReference type="InterPro" id="IPR002401">
    <property type="entry name" value="Cyt_P450_E_grp-I"/>
</dbReference>